<dbReference type="SUPFAM" id="SSF56112">
    <property type="entry name" value="Protein kinase-like (PK-like)"/>
    <property type="match status" value="1"/>
</dbReference>
<dbReference type="GO" id="GO:0016301">
    <property type="term" value="F:kinase activity"/>
    <property type="evidence" value="ECO:0007669"/>
    <property type="project" value="UniProtKB-KW"/>
</dbReference>
<evidence type="ECO:0000256" key="6">
    <source>
        <dbReference type="ARBA" id="ARBA00022840"/>
    </source>
</evidence>
<dbReference type="EMBL" id="JAFDVD010000020">
    <property type="protein sequence ID" value="MBM6401964.1"/>
    <property type="molecule type" value="Genomic_DNA"/>
</dbReference>
<keyword evidence="4" id="KW-0547">Nucleotide-binding</keyword>
<accession>A0ABS2CS61</accession>
<feature type="compositionally biased region" description="Polar residues" evidence="7">
    <location>
        <begin position="427"/>
        <end position="452"/>
    </location>
</feature>
<dbReference type="CDD" id="cd14014">
    <property type="entry name" value="STKc_PknB_like"/>
    <property type="match status" value="1"/>
</dbReference>
<evidence type="ECO:0000256" key="4">
    <source>
        <dbReference type="ARBA" id="ARBA00022741"/>
    </source>
</evidence>
<sequence length="550" mass="56464">MSTDDAWRPPEPSAAPTAGPELLPGYDGAVEVARGADSVVYRARQKALGRDVAVKVLQVDDPATAARFARELELTVRLGRLHPHIVTVLDTGTTADGRPAIVMEYLERGSLQDTLRATGPLPAADVVRVGKVIADALAFAHGQGVLHRDVKPQNILVLPTSWVLADFGIARLADSGATASVEQFSYRHAAPQVLDGLPPTAADDVWSLGSTLFTLLDGRPPFASDDPADDTALAYLRRVRTEAPRVLARGDLPPGLADVIGRCLAKDPALRIATAEELLHELSRVEGASSGWAPTAGSSVTTPVEAPEPVTNDRSALTPLVPEPTSVPVPVDEPVTPSVPPGPPPEAVAAPAPAVSALAHTAAEPRDAEPTGAVPAPPADDPSTVVAPAAPSRRGMLGTPGRRVALGLVAGAAIGITLVLVTDGNGTPAAQPSRTPTANTVPTASLDPSISATPVPPVQEPALRPVIVDARAGGTSVALEWTDPSQGKVTFFVTQVGLPEPKVVAQFPPGTTKGVVEGVDPSATQVCYVVGAFDGSAAATSAQRCLDPSP</sequence>
<dbReference type="Proteomes" id="UP001430172">
    <property type="component" value="Unassembled WGS sequence"/>
</dbReference>
<dbReference type="Gene3D" id="3.30.200.20">
    <property type="entry name" value="Phosphorylase Kinase, domain 1"/>
    <property type="match status" value="1"/>
</dbReference>
<comment type="caution">
    <text evidence="9">The sequence shown here is derived from an EMBL/GenBank/DDBJ whole genome shotgun (WGS) entry which is preliminary data.</text>
</comment>
<name>A0ABS2CS61_9MICO</name>
<feature type="region of interest" description="Disordered" evidence="7">
    <location>
        <begin position="289"/>
        <end position="385"/>
    </location>
</feature>
<dbReference type="InterPro" id="IPR000719">
    <property type="entry name" value="Prot_kinase_dom"/>
</dbReference>
<dbReference type="PROSITE" id="PS00108">
    <property type="entry name" value="PROTEIN_KINASE_ST"/>
    <property type="match status" value="1"/>
</dbReference>
<evidence type="ECO:0000313" key="9">
    <source>
        <dbReference type="EMBL" id="MBM6401964.1"/>
    </source>
</evidence>
<dbReference type="EC" id="2.7.11.1" evidence="1"/>
<evidence type="ECO:0000313" key="10">
    <source>
        <dbReference type="Proteomes" id="UP001430172"/>
    </source>
</evidence>
<feature type="region of interest" description="Disordered" evidence="7">
    <location>
        <begin position="427"/>
        <end position="458"/>
    </location>
</feature>
<dbReference type="SMART" id="SM00220">
    <property type="entry name" value="S_TKc"/>
    <property type="match status" value="1"/>
</dbReference>
<dbReference type="InterPro" id="IPR008271">
    <property type="entry name" value="Ser/Thr_kinase_AS"/>
</dbReference>
<dbReference type="Pfam" id="PF00069">
    <property type="entry name" value="Pkinase"/>
    <property type="match status" value="1"/>
</dbReference>
<proteinExistence type="predicted"/>
<dbReference type="PANTHER" id="PTHR43289">
    <property type="entry name" value="MITOGEN-ACTIVATED PROTEIN KINASE KINASE KINASE 20-RELATED"/>
    <property type="match status" value="1"/>
</dbReference>
<keyword evidence="10" id="KW-1185">Reference proteome</keyword>
<feature type="region of interest" description="Disordered" evidence="7">
    <location>
        <begin position="1"/>
        <end position="22"/>
    </location>
</feature>
<protein>
    <recommendedName>
        <fullName evidence="1">non-specific serine/threonine protein kinase</fullName>
        <ecNumber evidence="1">2.7.11.1</ecNumber>
    </recommendedName>
</protein>
<keyword evidence="2" id="KW-0723">Serine/threonine-protein kinase</keyword>
<dbReference type="PANTHER" id="PTHR43289:SF6">
    <property type="entry name" value="SERINE_THREONINE-PROTEIN KINASE NEKL-3"/>
    <property type="match status" value="1"/>
</dbReference>
<evidence type="ECO:0000256" key="5">
    <source>
        <dbReference type="ARBA" id="ARBA00022777"/>
    </source>
</evidence>
<keyword evidence="6" id="KW-0067">ATP-binding</keyword>
<evidence type="ECO:0000256" key="1">
    <source>
        <dbReference type="ARBA" id="ARBA00012513"/>
    </source>
</evidence>
<evidence type="ECO:0000256" key="7">
    <source>
        <dbReference type="SAM" id="MobiDB-lite"/>
    </source>
</evidence>
<feature type="compositionally biased region" description="Pro residues" evidence="7">
    <location>
        <begin position="337"/>
        <end position="346"/>
    </location>
</feature>
<dbReference type="InterPro" id="IPR011009">
    <property type="entry name" value="Kinase-like_dom_sf"/>
</dbReference>
<dbReference type="RefSeq" id="WP_204132438.1">
    <property type="nucleotide sequence ID" value="NZ_JAFDVD010000020.1"/>
</dbReference>
<dbReference type="Gene3D" id="1.10.510.10">
    <property type="entry name" value="Transferase(Phosphotransferase) domain 1"/>
    <property type="match status" value="1"/>
</dbReference>
<evidence type="ECO:0000256" key="3">
    <source>
        <dbReference type="ARBA" id="ARBA00022679"/>
    </source>
</evidence>
<organism evidence="9 10">
    <name type="scientific">Phycicoccus sonneratiae</name>
    <dbReference type="NCBI Taxonomy" id="2807628"/>
    <lineage>
        <taxon>Bacteria</taxon>
        <taxon>Bacillati</taxon>
        <taxon>Actinomycetota</taxon>
        <taxon>Actinomycetes</taxon>
        <taxon>Micrococcales</taxon>
        <taxon>Intrasporangiaceae</taxon>
        <taxon>Phycicoccus</taxon>
    </lineage>
</organism>
<evidence type="ECO:0000256" key="2">
    <source>
        <dbReference type="ARBA" id="ARBA00022527"/>
    </source>
</evidence>
<dbReference type="PROSITE" id="PS50011">
    <property type="entry name" value="PROTEIN_KINASE_DOM"/>
    <property type="match status" value="1"/>
</dbReference>
<reference evidence="9" key="1">
    <citation type="submission" date="2021-02" db="EMBL/GenBank/DDBJ databases">
        <title>Phycicoccus sp. MQZ13P-5T, whole genome shotgun sequence.</title>
        <authorList>
            <person name="Tuo L."/>
        </authorList>
    </citation>
    <scope>NUCLEOTIDE SEQUENCE</scope>
    <source>
        <strain evidence="9">MQZ13P-5</strain>
    </source>
</reference>
<gene>
    <name evidence="9" type="ORF">JQN70_16315</name>
</gene>
<feature type="domain" description="Protein kinase" evidence="8">
    <location>
        <begin position="26"/>
        <end position="283"/>
    </location>
</feature>
<keyword evidence="3" id="KW-0808">Transferase</keyword>
<feature type="compositionally biased region" description="Low complexity" evidence="7">
    <location>
        <begin position="347"/>
        <end position="362"/>
    </location>
</feature>
<keyword evidence="5 9" id="KW-0418">Kinase</keyword>
<evidence type="ECO:0000259" key="8">
    <source>
        <dbReference type="PROSITE" id="PS50011"/>
    </source>
</evidence>